<keyword evidence="7" id="KW-1185">Reference proteome</keyword>
<dbReference type="OrthoDB" id="5981550at2759"/>
<dbReference type="SUPFAM" id="SSF50985">
    <property type="entry name" value="RCC1/BLIP-II"/>
    <property type="match status" value="1"/>
</dbReference>
<dbReference type="Gene3D" id="3.30.2160.10">
    <property type="entry name" value="Hect, E3 ligase catalytic domain"/>
    <property type="match status" value="1"/>
</dbReference>
<dbReference type="AlphaFoldDB" id="A0A2I4BIT4"/>
<dbReference type="Pfam" id="PF00632">
    <property type="entry name" value="HECT"/>
    <property type="match status" value="1"/>
</dbReference>
<dbReference type="InterPro" id="IPR035983">
    <property type="entry name" value="Hect_E3_ubiquitin_ligase"/>
</dbReference>
<dbReference type="PROSITE" id="PS00626">
    <property type="entry name" value="RCC1_2"/>
    <property type="match status" value="3"/>
</dbReference>
<evidence type="ECO:0000256" key="4">
    <source>
        <dbReference type="PROSITE-ProRule" id="PRU00104"/>
    </source>
</evidence>
<dbReference type="GO" id="GO:0005737">
    <property type="term" value="C:cytoplasm"/>
    <property type="evidence" value="ECO:0007669"/>
    <property type="project" value="TreeGrafter"/>
</dbReference>
<dbReference type="Gene3D" id="2.130.10.30">
    <property type="entry name" value="Regulator of chromosome condensation 1/beta-lactamase-inhibitor protein II"/>
    <property type="match status" value="1"/>
</dbReference>
<keyword evidence="1" id="KW-0808">Transferase</keyword>
<dbReference type="KEGG" id="alim:106520213"/>
<proteinExistence type="predicted"/>
<feature type="domain" description="HECT" evidence="6">
    <location>
        <begin position="686"/>
        <end position="1017"/>
    </location>
</feature>
<evidence type="ECO:0000256" key="2">
    <source>
        <dbReference type="ARBA" id="ARBA00022737"/>
    </source>
</evidence>
<reference evidence="8" key="1">
    <citation type="submission" date="2025-08" db="UniProtKB">
        <authorList>
            <consortium name="RefSeq"/>
        </authorList>
    </citation>
    <scope>IDENTIFICATION</scope>
</reference>
<keyword evidence="3 4" id="KW-0833">Ubl conjugation pathway</keyword>
<dbReference type="Proteomes" id="UP000192220">
    <property type="component" value="Unplaced"/>
</dbReference>
<dbReference type="Pfam" id="PF25390">
    <property type="entry name" value="WD40_RLD"/>
    <property type="match status" value="1"/>
</dbReference>
<dbReference type="Gene3D" id="3.90.1750.10">
    <property type="entry name" value="Hect, E3 ligase catalytic domains"/>
    <property type="match status" value="1"/>
</dbReference>
<dbReference type="SUPFAM" id="SSF56204">
    <property type="entry name" value="Hect, E3 ligase catalytic domain"/>
    <property type="match status" value="1"/>
</dbReference>
<dbReference type="GO" id="GO:0061630">
    <property type="term" value="F:ubiquitin protein ligase activity"/>
    <property type="evidence" value="ECO:0007669"/>
    <property type="project" value="TreeGrafter"/>
</dbReference>
<feature type="active site" description="Glycyl thioester intermediate" evidence="4">
    <location>
        <position position="983"/>
    </location>
</feature>
<evidence type="ECO:0000256" key="1">
    <source>
        <dbReference type="ARBA" id="ARBA00022679"/>
    </source>
</evidence>
<gene>
    <name evidence="8" type="primary">herc56.1</name>
</gene>
<dbReference type="InterPro" id="IPR051709">
    <property type="entry name" value="Ub-ligase/GTPase-reg"/>
</dbReference>
<dbReference type="RefSeq" id="XP_013867633.1">
    <property type="nucleotide sequence ID" value="XM_014012179.1"/>
</dbReference>
<accession>A0A2I4BIT4</accession>
<protein>
    <submittedName>
        <fullName evidence="8">Probable E3 ubiquitin-protein ligase HERC3</fullName>
    </submittedName>
</protein>
<evidence type="ECO:0000256" key="3">
    <source>
        <dbReference type="ARBA" id="ARBA00022786"/>
    </source>
</evidence>
<evidence type="ECO:0000256" key="5">
    <source>
        <dbReference type="PROSITE-ProRule" id="PRU00235"/>
    </source>
</evidence>
<dbReference type="InParanoid" id="A0A2I4BIT4"/>
<dbReference type="InterPro" id="IPR000569">
    <property type="entry name" value="HECT_dom"/>
</dbReference>
<feature type="repeat" description="RCC1" evidence="5">
    <location>
        <begin position="252"/>
        <end position="303"/>
    </location>
</feature>
<dbReference type="InterPro" id="IPR009091">
    <property type="entry name" value="RCC1/BLIP-II"/>
</dbReference>
<dbReference type="InterPro" id="IPR058923">
    <property type="entry name" value="RCC1-like_dom"/>
</dbReference>
<dbReference type="CTD" id="559981"/>
<dbReference type="PANTHER" id="PTHR45622:SF73">
    <property type="entry name" value="E3 UBIQUITIN-PROTEIN LIGASE HERC4-LIKE ISOFORM X1-RELATED"/>
    <property type="match status" value="1"/>
</dbReference>
<feature type="repeat" description="RCC1" evidence="5">
    <location>
        <begin position="200"/>
        <end position="251"/>
    </location>
</feature>
<feature type="repeat" description="RCC1" evidence="5">
    <location>
        <begin position="304"/>
        <end position="358"/>
    </location>
</feature>
<dbReference type="PROSITE" id="PS50237">
    <property type="entry name" value="HECT"/>
    <property type="match status" value="1"/>
</dbReference>
<dbReference type="PROSITE" id="PS50012">
    <property type="entry name" value="RCC1_3"/>
    <property type="match status" value="5"/>
</dbReference>
<evidence type="ECO:0000313" key="8">
    <source>
        <dbReference type="RefSeq" id="XP_013867633.1"/>
    </source>
</evidence>
<dbReference type="InterPro" id="IPR000408">
    <property type="entry name" value="Reg_chr_condens"/>
</dbReference>
<keyword evidence="2" id="KW-0677">Repeat</keyword>
<name>A0A2I4BIT4_AUSLI</name>
<dbReference type="STRING" id="52670.A0A2I4BIT4"/>
<dbReference type="Gene3D" id="3.30.2410.10">
    <property type="entry name" value="Hect, E3 ligase catalytic domain"/>
    <property type="match status" value="1"/>
</dbReference>
<feature type="repeat" description="RCC1" evidence="5">
    <location>
        <begin position="147"/>
        <end position="199"/>
    </location>
</feature>
<feature type="repeat" description="RCC1" evidence="5">
    <location>
        <begin position="95"/>
        <end position="146"/>
    </location>
</feature>
<dbReference type="PRINTS" id="PR00633">
    <property type="entry name" value="RCCNDNSATION"/>
</dbReference>
<dbReference type="PANTHER" id="PTHR45622">
    <property type="entry name" value="UBIQUITIN-PROTEIN LIGASE E3A-RELATED"/>
    <property type="match status" value="1"/>
</dbReference>
<dbReference type="GO" id="GO:0006511">
    <property type="term" value="P:ubiquitin-dependent protein catabolic process"/>
    <property type="evidence" value="ECO:0007669"/>
    <property type="project" value="TreeGrafter"/>
</dbReference>
<sequence>MFSWGQDSQRGFVLKGDSDSCRSSCRSSSGDGVHHLNIGCPVADLSAGLSVLAFVKNNGNAFILRVNESRDGRRVRGKQKFVKFKEPIEAVSCQDDVVTFLSERGSVLCVDTTRTPYTPRMLEVFANIPVAQVSCGSQHSVALTRDGQVYTWGLDSRGQLGLGRRNCGAGSPQHLQSLSSVPVVRIAAGGERSFALSVSGGVLGWGRNDCGQLGLGDTKDRYTPTCLHSLNLKKSCDVSCGKDHTAVLTKHGVVFTFGSGRHGQLGHNSFRDELRPRLVAELWGAKVAKVACGRNHTLVLTDANKVYSFGCGDDGQLGHGEESHPSVPLPVSLPQDTDSQRVQNIFAGENCSFATCSSDEGPQGSSTKVAQYGLEGVVDKWVSECDSKSWKKIQQEIHRSFSTASCLNKSFLEQRDKHFQTSSKYHGLNFKQARQFFKKLVKKSAVWEEVEAAVLRLLPLLDRNPVSMEGLRVFLLLNELLHVLQKHTAQQNTRLTEALAAAVTGLSVQSLQVLGNWWSSLSPSTMRRFIVMWKQALSLIFTYDPVPRSSGVRNLLQVLQYMYNVNSRASAPRRLPESLFYLPLSENFLEDDLKTWSLRSQNESWRAEPLVLCSFPMVMDLQAKMLVFDMNARLTMNKFQLSALEQVFRNIFLGLGIYSLVSEFLELDVRRASVLKDAFEQLADTDHQDYRRQLVVRFDGNVLPSLVYQKDFFHEVFHEMVSFESGMFMFNDSETLAWFSSRHQAADRDQRWYLFGVLCGLALYNQAIVYLPFPLVLFKKLLGFKPSLEDMIEFSPKVGKSLRYILDDYPDDDLVDLDMVFTISWEATDVHLDTKNPNKQVTNQNKEEFVAAYVNYAFNTSVETVFEDFSRGFFHVCERDLVRLFRPEELQEILVGKDFQDWEKLKQNTSYEGEYHADHDNIRMFWEVFDELTEDQKKAFLWFVTGFERVPVLGLDKIEISIRVKYVPDLSSPDQYYPEAYTCYSFLELPLYSNKEILRSQLTEALSNNNQICKRSE</sequence>
<evidence type="ECO:0000313" key="7">
    <source>
        <dbReference type="Proteomes" id="UP000192220"/>
    </source>
</evidence>
<dbReference type="SMART" id="SM00119">
    <property type="entry name" value="HECTc"/>
    <property type="match status" value="1"/>
</dbReference>
<organism evidence="7 8">
    <name type="scientific">Austrofundulus limnaeus</name>
    <name type="common">Annual killifish</name>
    <dbReference type="NCBI Taxonomy" id="52670"/>
    <lineage>
        <taxon>Eukaryota</taxon>
        <taxon>Metazoa</taxon>
        <taxon>Chordata</taxon>
        <taxon>Craniata</taxon>
        <taxon>Vertebrata</taxon>
        <taxon>Euteleostomi</taxon>
        <taxon>Actinopterygii</taxon>
        <taxon>Neopterygii</taxon>
        <taxon>Teleostei</taxon>
        <taxon>Neoteleostei</taxon>
        <taxon>Acanthomorphata</taxon>
        <taxon>Ovalentaria</taxon>
        <taxon>Atherinomorphae</taxon>
        <taxon>Cyprinodontiformes</taxon>
        <taxon>Rivulidae</taxon>
        <taxon>Austrofundulus</taxon>
    </lineage>
</organism>
<evidence type="ECO:0000259" key="6">
    <source>
        <dbReference type="PROSITE" id="PS50237"/>
    </source>
</evidence>
<dbReference type="FunFam" id="3.30.2410.10:FF:000003">
    <property type="entry name" value="probable E3 ubiquitin-protein ligase HERC4 isoform X1"/>
    <property type="match status" value="1"/>
</dbReference>
<dbReference type="GO" id="GO:0016567">
    <property type="term" value="P:protein ubiquitination"/>
    <property type="evidence" value="ECO:0007669"/>
    <property type="project" value="TreeGrafter"/>
</dbReference>